<comment type="similarity">
    <text evidence="4">Belongs to the Maf family. YhdE subfamily.</text>
</comment>
<comment type="catalytic activity">
    <reaction evidence="4">
        <text>UTP + H2O = UMP + diphosphate + H(+)</text>
        <dbReference type="Rhea" id="RHEA:29395"/>
        <dbReference type="ChEBI" id="CHEBI:15377"/>
        <dbReference type="ChEBI" id="CHEBI:15378"/>
        <dbReference type="ChEBI" id="CHEBI:33019"/>
        <dbReference type="ChEBI" id="CHEBI:46398"/>
        <dbReference type="ChEBI" id="CHEBI:57865"/>
        <dbReference type="EC" id="3.6.1.9"/>
    </reaction>
</comment>
<dbReference type="GO" id="GO:0005737">
    <property type="term" value="C:cytoplasm"/>
    <property type="evidence" value="ECO:0007669"/>
    <property type="project" value="UniProtKB-SubCell"/>
</dbReference>
<evidence type="ECO:0000256" key="4">
    <source>
        <dbReference type="HAMAP-Rule" id="MF_00528"/>
    </source>
</evidence>
<dbReference type="CDD" id="cd00555">
    <property type="entry name" value="Maf"/>
    <property type="match status" value="1"/>
</dbReference>
<comment type="caution">
    <text evidence="5">The sequence shown here is derived from an EMBL/GenBank/DDBJ whole genome shotgun (WGS) entry which is preliminary data.</text>
</comment>
<accession>A0A9D9IFZ6</accession>
<evidence type="ECO:0000313" key="5">
    <source>
        <dbReference type="EMBL" id="MBO8471435.1"/>
    </source>
</evidence>
<dbReference type="PANTHER" id="PTHR43213:SF5">
    <property type="entry name" value="BIFUNCTIONAL DTTP_UTP PYROPHOSPHATASE_METHYLTRANSFERASE PROTEIN-RELATED"/>
    <property type="match status" value="1"/>
</dbReference>
<feature type="site" description="Important for substrate specificity" evidence="4">
    <location>
        <position position="16"/>
    </location>
</feature>
<dbReference type="PIRSF" id="PIRSF006305">
    <property type="entry name" value="Maf"/>
    <property type="match status" value="1"/>
</dbReference>
<protein>
    <recommendedName>
        <fullName evidence="4">dTTP/UTP pyrophosphatase</fullName>
        <shortName evidence="4">dTTPase/UTPase</shortName>
        <ecNumber evidence="4">3.6.1.9</ecNumber>
    </recommendedName>
    <alternativeName>
        <fullName evidence="4">Nucleoside triphosphate pyrophosphatase</fullName>
    </alternativeName>
    <alternativeName>
        <fullName evidence="4">Nucleotide pyrophosphatase</fullName>
        <shortName evidence="4">Nucleotide PPase</shortName>
    </alternativeName>
</protein>
<comment type="function">
    <text evidence="4">Nucleoside triphosphate pyrophosphatase that hydrolyzes dTTP and UTP. May have a dual role in cell division arrest and in preventing the incorporation of modified nucleotides into cellular nucleic acids.</text>
</comment>
<name>A0A9D9IFZ6_9BACT</name>
<keyword evidence="2 4" id="KW-0378">Hydrolase</keyword>
<dbReference type="EC" id="3.6.1.9" evidence="4"/>
<dbReference type="EMBL" id="JADIMB010000095">
    <property type="protein sequence ID" value="MBO8471435.1"/>
    <property type="molecule type" value="Genomic_DNA"/>
</dbReference>
<comment type="catalytic activity">
    <reaction evidence="4">
        <text>dTTP + H2O = dTMP + diphosphate + H(+)</text>
        <dbReference type="Rhea" id="RHEA:28534"/>
        <dbReference type="ChEBI" id="CHEBI:15377"/>
        <dbReference type="ChEBI" id="CHEBI:15378"/>
        <dbReference type="ChEBI" id="CHEBI:33019"/>
        <dbReference type="ChEBI" id="CHEBI:37568"/>
        <dbReference type="ChEBI" id="CHEBI:63528"/>
        <dbReference type="EC" id="3.6.1.9"/>
    </reaction>
</comment>
<organism evidence="5 6">
    <name type="scientific">Candidatus Cryptobacteroides faecavium</name>
    <dbReference type="NCBI Taxonomy" id="2840762"/>
    <lineage>
        <taxon>Bacteria</taxon>
        <taxon>Pseudomonadati</taxon>
        <taxon>Bacteroidota</taxon>
        <taxon>Bacteroidia</taxon>
        <taxon>Bacteroidales</taxon>
        <taxon>Candidatus Cryptobacteroides</taxon>
    </lineage>
</organism>
<dbReference type="NCBIfam" id="TIGR00172">
    <property type="entry name" value="maf"/>
    <property type="match status" value="1"/>
</dbReference>
<dbReference type="SUPFAM" id="SSF52972">
    <property type="entry name" value="ITPase-like"/>
    <property type="match status" value="1"/>
</dbReference>
<sequence>MELHGKRIILASGSPRRKEILEGMDISFTIDTENTFREEYSPDTPHEQIPLLMSEGKSHGFHRPLEDDEILVTSDTMVLCRGQILGKPSGREDAVRMLRLISGHVHRVVTAVTIRDSVHEKSFSDTAYVHFRELSDSEIEYYVDKYSPFDKAGAYAIQEWIGYTGITKIDGSYYTIMGLPAHRVYEELRKFISPESAD</sequence>
<dbReference type="Proteomes" id="UP000823603">
    <property type="component" value="Unassembled WGS sequence"/>
</dbReference>
<evidence type="ECO:0000256" key="2">
    <source>
        <dbReference type="ARBA" id="ARBA00022801"/>
    </source>
</evidence>
<comment type="subcellular location">
    <subcellularLocation>
        <location evidence="4">Cytoplasm</location>
    </subcellularLocation>
</comment>
<reference evidence="5" key="2">
    <citation type="journal article" date="2021" name="PeerJ">
        <title>Extensive microbial diversity within the chicken gut microbiome revealed by metagenomics and culture.</title>
        <authorList>
            <person name="Gilroy R."/>
            <person name="Ravi A."/>
            <person name="Getino M."/>
            <person name="Pursley I."/>
            <person name="Horton D.L."/>
            <person name="Alikhan N.F."/>
            <person name="Baker D."/>
            <person name="Gharbi K."/>
            <person name="Hall N."/>
            <person name="Watson M."/>
            <person name="Adriaenssens E.M."/>
            <person name="Foster-Nyarko E."/>
            <person name="Jarju S."/>
            <person name="Secka A."/>
            <person name="Antonio M."/>
            <person name="Oren A."/>
            <person name="Chaudhuri R.R."/>
            <person name="La Ragione R."/>
            <person name="Hildebrand F."/>
            <person name="Pallen M.J."/>
        </authorList>
    </citation>
    <scope>NUCLEOTIDE SEQUENCE</scope>
    <source>
        <strain evidence="5">B2-22910</strain>
    </source>
</reference>
<dbReference type="InterPro" id="IPR003697">
    <property type="entry name" value="Maf-like"/>
</dbReference>
<feature type="active site" description="Proton acceptor" evidence="4">
    <location>
        <position position="75"/>
    </location>
</feature>
<reference evidence="5" key="1">
    <citation type="submission" date="2020-10" db="EMBL/GenBank/DDBJ databases">
        <authorList>
            <person name="Gilroy R."/>
        </authorList>
    </citation>
    <scope>NUCLEOTIDE SEQUENCE</scope>
    <source>
        <strain evidence="5">B2-22910</strain>
    </source>
</reference>
<dbReference type="GO" id="GO:0047429">
    <property type="term" value="F:nucleoside triphosphate diphosphatase activity"/>
    <property type="evidence" value="ECO:0007669"/>
    <property type="project" value="UniProtKB-EC"/>
</dbReference>
<dbReference type="Pfam" id="PF02545">
    <property type="entry name" value="Maf"/>
    <property type="match status" value="1"/>
</dbReference>
<gene>
    <name evidence="5" type="primary">maf</name>
    <name evidence="5" type="ORF">IAB82_06530</name>
</gene>
<proteinExistence type="inferred from homology"/>
<evidence type="ECO:0000256" key="3">
    <source>
        <dbReference type="ARBA" id="ARBA00023080"/>
    </source>
</evidence>
<evidence type="ECO:0000256" key="1">
    <source>
        <dbReference type="ARBA" id="ARBA00001968"/>
    </source>
</evidence>
<dbReference type="PANTHER" id="PTHR43213">
    <property type="entry name" value="BIFUNCTIONAL DTTP/UTP PYROPHOSPHATASE/METHYLTRANSFERASE PROTEIN-RELATED"/>
    <property type="match status" value="1"/>
</dbReference>
<dbReference type="HAMAP" id="MF_00528">
    <property type="entry name" value="Maf"/>
    <property type="match status" value="1"/>
</dbReference>
<keyword evidence="4" id="KW-0963">Cytoplasm</keyword>
<evidence type="ECO:0000313" key="6">
    <source>
        <dbReference type="Proteomes" id="UP000823603"/>
    </source>
</evidence>
<keyword evidence="3 4" id="KW-0546">Nucleotide metabolism</keyword>
<comment type="caution">
    <text evidence="4">Lacks conserved residue(s) required for the propagation of feature annotation.</text>
</comment>
<dbReference type="InterPro" id="IPR029001">
    <property type="entry name" value="ITPase-like_fam"/>
</dbReference>
<dbReference type="GO" id="GO:0009117">
    <property type="term" value="P:nucleotide metabolic process"/>
    <property type="evidence" value="ECO:0007669"/>
    <property type="project" value="UniProtKB-KW"/>
</dbReference>
<feature type="site" description="Important for substrate specificity" evidence="4">
    <location>
        <position position="76"/>
    </location>
</feature>
<feature type="site" description="Important for substrate specificity" evidence="4">
    <location>
        <position position="158"/>
    </location>
</feature>
<comment type="cofactor">
    <cofactor evidence="1 4">
        <name>a divalent metal cation</name>
        <dbReference type="ChEBI" id="CHEBI:60240"/>
    </cofactor>
</comment>
<dbReference type="AlphaFoldDB" id="A0A9D9IFZ6"/>
<dbReference type="Gene3D" id="3.90.950.10">
    <property type="match status" value="1"/>
</dbReference>